<dbReference type="InterPro" id="IPR036514">
    <property type="entry name" value="SGNH_hydro_sf"/>
</dbReference>
<dbReference type="SUPFAM" id="SSF52266">
    <property type="entry name" value="SGNH hydrolase"/>
    <property type="match status" value="1"/>
</dbReference>
<evidence type="ECO:0000259" key="2">
    <source>
        <dbReference type="Pfam" id="PF13472"/>
    </source>
</evidence>
<proteinExistence type="predicted"/>
<keyword evidence="4" id="KW-1185">Reference proteome</keyword>
<dbReference type="AlphaFoldDB" id="A0A2T5MFB4"/>
<reference evidence="3 4" key="1">
    <citation type="submission" date="2018-04" db="EMBL/GenBank/DDBJ databases">
        <title>Novel species isolated from glacier.</title>
        <authorList>
            <person name="Liu Q."/>
            <person name="Xin Y.-H."/>
        </authorList>
    </citation>
    <scope>NUCLEOTIDE SEQUENCE [LARGE SCALE GENOMIC DNA]</scope>
    <source>
        <strain evidence="3 4">GT1R17</strain>
    </source>
</reference>
<feature type="signal peptide" evidence="1">
    <location>
        <begin position="1"/>
        <end position="23"/>
    </location>
</feature>
<feature type="domain" description="SGNH hydrolase-type esterase" evidence="2">
    <location>
        <begin position="31"/>
        <end position="188"/>
    </location>
</feature>
<dbReference type="PANTHER" id="PTHR30383">
    <property type="entry name" value="THIOESTERASE 1/PROTEASE 1/LYSOPHOSPHOLIPASE L1"/>
    <property type="match status" value="1"/>
</dbReference>
<dbReference type="GO" id="GO:0004622">
    <property type="term" value="F:phosphatidylcholine lysophospholipase activity"/>
    <property type="evidence" value="ECO:0007669"/>
    <property type="project" value="TreeGrafter"/>
</dbReference>
<dbReference type="Proteomes" id="UP000244248">
    <property type="component" value="Unassembled WGS sequence"/>
</dbReference>
<keyword evidence="1" id="KW-0732">Signal</keyword>
<dbReference type="InterPro" id="IPR051532">
    <property type="entry name" value="Ester_Hydrolysis_Enzymes"/>
</dbReference>
<dbReference type="PANTHER" id="PTHR30383:SF24">
    <property type="entry name" value="THIOESTERASE 1_PROTEASE 1_LYSOPHOSPHOLIPASE L1"/>
    <property type="match status" value="1"/>
</dbReference>
<comment type="caution">
    <text evidence="3">The sequence shown here is derived from an EMBL/GenBank/DDBJ whole genome shotgun (WGS) entry which is preliminary data.</text>
</comment>
<dbReference type="Pfam" id="PF13472">
    <property type="entry name" value="Lipase_GDSL_2"/>
    <property type="match status" value="1"/>
</dbReference>
<dbReference type="RefSeq" id="WP_107939789.1">
    <property type="nucleotide sequence ID" value="NZ_QANS01000003.1"/>
</dbReference>
<dbReference type="CDD" id="cd01822">
    <property type="entry name" value="Lysophospholipase_L1_like"/>
    <property type="match status" value="1"/>
</dbReference>
<evidence type="ECO:0000256" key="1">
    <source>
        <dbReference type="SAM" id="SignalP"/>
    </source>
</evidence>
<evidence type="ECO:0000313" key="3">
    <source>
        <dbReference type="EMBL" id="PTU31247.1"/>
    </source>
</evidence>
<dbReference type="InterPro" id="IPR013830">
    <property type="entry name" value="SGNH_hydro"/>
</dbReference>
<feature type="chain" id="PRO_5015499356" evidence="1">
    <location>
        <begin position="24"/>
        <end position="208"/>
    </location>
</feature>
<sequence length="208" mass="22480">MFARLLRLNVFLGCLLFCLTASAAAPPTILVLGDSLSAAYGISIDRGWVALLRERLAQAGYPHRVVNASISGETTSGGLQRLPAALETHRPKIVLIELGGNDGLRAQPLKLMRANLEAMAKLSKAQQAQPVIFEMRIPANYGATYADGFHATFGEVAKSAKLPMVPFWLNAIATDPKAFQDDGIHPNEVVQAKLLDAVWPTLKPLLKK</sequence>
<gene>
    <name evidence="3" type="ORF">CJD38_07805</name>
</gene>
<organism evidence="3 4">
    <name type="scientific">Stenotrophobium rhamnosiphilum</name>
    <dbReference type="NCBI Taxonomy" id="2029166"/>
    <lineage>
        <taxon>Bacteria</taxon>
        <taxon>Pseudomonadati</taxon>
        <taxon>Pseudomonadota</taxon>
        <taxon>Gammaproteobacteria</taxon>
        <taxon>Nevskiales</taxon>
        <taxon>Nevskiaceae</taxon>
        <taxon>Stenotrophobium</taxon>
    </lineage>
</organism>
<evidence type="ECO:0000313" key="4">
    <source>
        <dbReference type="Proteomes" id="UP000244248"/>
    </source>
</evidence>
<dbReference type="EMBL" id="QANS01000003">
    <property type="protein sequence ID" value="PTU31247.1"/>
    <property type="molecule type" value="Genomic_DNA"/>
</dbReference>
<name>A0A2T5MFB4_9GAMM</name>
<protein>
    <submittedName>
        <fullName evidence="3">Arylesterase</fullName>
    </submittedName>
</protein>
<dbReference type="OrthoDB" id="9786188at2"/>
<dbReference type="Gene3D" id="3.40.50.1110">
    <property type="entry name" value="SGNH hydrolase"/>
    <property type="match status" value="1"/>
</dbReference>
<accession>A0A2T5MFB4</accession>